<sequence length="60" mass="6783">MKQQVPWIPLNDEQRFHRSNHPGGENTGDKLPETHGQSPPSHYPWVANQAADFIGAMLFT</sequence>
<gene>
    <name evidence="2" type="ORF">J3R75_001147</name>
</gene>
<organism evidence="2 3">
    <name type="scientific">Oligosphaera ethanolica</name>
    <dbReference type="NCBI Taxonomy" id="760260"/>
    <lineage>
        <taxon>Bacteria</taxon>
        <taxon>Pseudomonadati</taxon>
        <taxon>Lentisphaerota</taxon>
        <taxon>Oligosphaeria</taxon>
        <taxon>Oligosphaerales</taxon>
        <taxon>Oligosphaeraceae</taxon>
        <taxon>Oligosphaera</taxon>
    </lineage>
</organism>
<protein>
    <submittedName>
        <fullName evidence="2">Uncharacterized protein</fullName>
    </submittedName>
</protein>
<proteinExistence type="predicted"/>
<dbReference type="AlphaFoldDB" id="A0AAE3VEJ7"/>
<dbReference type="Proteomes" id="UP001238163">
    <property type="component" value="Unassembled WGS sequence"/>
</dbReference>
<feature type="region of interest" description="Disordered" evidence="1">
    <location>
        <begin position="1"/>
        <end position="44"/>
    </location>
</feature>
<dbReference type="RefSeq" id="WP_307260382.1">
    <property type="nucleotide sequence ID" value="NZ_JAUSVL010000001.1"/>
</dbReference>
<reference evidence="2" key="1">
    <citation type="submission" date="2023-07" db="EMBL/GenBank/DDBJ databases">
        <title>Genomic Encyclopedia of Type Strains, Phase IV (KMG-IV): sequencing the most valuable type-strain genomes for metagenomic binning, comparative biology and taxonomic classification.</title>
        <authorList>
            <person name="Goeker M."/>
        </authorList>
    </citation>
    <scope>NUCLEOTIDE SEQUENCE</scope>
    <source>
        <strain evidence="2">DSM 24202</strain>
    </source>
</reference>
<dbReference type="EMBL" id="JAUSVL010000001">
    <property type="protein sequence ID" value="MDQ0289040.1"/>
    <property type="molecule type" value="Genomic_DNA"/>
</dbReference>
<evidence type="ECO:0000313" key="2">
    <source>
        <dbReference type="EMBL" id="MDQ0289040.1"/>
    </source>
</evidence>
<comment type="caution">
    <text evidence="2">The sequence shown here is derived from an EMBL/GenBank/DDBJ whole genome shotgun (WGS) entry which is preliminary data.</text>
</comment>
<name>A0AAE3VEJ7_9BACT</name>
<evidence type="ECO:0000256" key="1">
    <source>
        <dbReference type="SAM" id="MobiDB-lite"/>
    </source>
</evidence>
<accession>A0AAE3VEJ7</accession>
<keyword evidence="3" id="KW-1185">Reference proteome</keyword>
<evidence type="ECO:0000313" key="3">
    <source>
        <dbReference type="Proteomes" id="UP001238163"/>
    </source>
</evidence>